<dbReference type="AlphaFoldDB" id="A0A1G2U1A2"/>
<reference evidence="2 3" key="1">
    <citation type="journal article" date="2016" name="Nat. Commun.">
        <title>Thousands of microbial genomes shed light on interconnected biogeochemical processes in an aquifer system.</title>
        <authorList>
            <person name="Anantharaman K."/>
            <person name="Brown C.T."/>
            <person name="Hug L.A."/>
            <person name="Sharon I."/>
            <person name="Castelle C.J."/>
            <person name="Probst A.J."/>
            <person name="Thomas B.C."/>
            <person name="Singh A."/>
            <person name="Wilkins M.J."/>
            <person name="Karaoz U."/>
            <person name="Brodie E.L."/>
            <person name="Williams K.H."/>
            <person name="Hubbard S.S."/>
            <person name="Banfield J.F."/>
        </authorList>
    </citation>
    <scope>NUCLEOTIDE SEQUENCE [LARGE SCALE GENOMIC DNA]</scope>
</reference>
<feature type="transmembrane region" description="Helical" evidence="1">
    <location>
        <begin position="21"/>
        <end position="44"/>
    </location>
</feature>
<sequence>MRKIIQRLHERPERHRRRITFAVSAGFTALVFVVWASVILPSGIRGTVAKSQSRSEAETPLATLKTSVASVYEATKGLFDEVNEQGQAIDFEAKYQDIKTQVESGEIQLVPEGSSQ</sequence>
<keyword evidence="1" id="KW-1133">Transmembrane helix</keyword>
<keyword evidence="1" id="KW-0472">Membrane</keyword>
<name>A0A1G2U1A2_9BACT</name>
<gene>
    <name evidence="2" type="ORF">A2920_00175</name>
</gene>
<evidence type="ECO:0000313" key="3">
    <source>
        <dbReference type="Proteomes" id="UP000179283"/>
    </source>
</evidence>
<organism evidence="2 3">
    <name type="scientific">Candidatus Zambryskibacteria bacterium RIFCSPLOWO2_01_FULL_43_17</name>
    <dbReference type="NCBI Taxonomy" id="1802760"/>
    <lineage>
        <taxon>Bacteria</taxon>
        <taxon>Candidatus Zambryskiibacteriota</taxon>
    </lineage>
</organism>
<proteinExistence type="predicted"/>
<comment type="caution">
    <text evidence="2">The sequence shown here is derived from an EMBL/GenBank/DDBJ whole genome shotgun (WGS) entry which is preliminary data.</text>
</comment>
<evidence type="ECO:0000313" key="2">
    <source>
        <dbReference type="EMBL" id="OHB03277.1"/>
    </source>
</evidence>
<protein>
    <submittedName>
        <fullName evidence="2">Uncharacterized protein</fullName>
    </submittedName>
</protein>
<evidence type="ECO:0000256" key="1">
    <source>
        <dbReference type="SAM" id="Phobius"/>
    </source>
</evidence>
<keyword evidence="1" id="KW-0812">Transmembrane</keyword>
<accession>A0A1G2U1A2</accession>
<dbReference type="EMBL" id="MHWD01000024">
    <property type="protein sequence ID" value="OHB03277.1"/>
    <property type="molecule type" value="Genomic_DNA"/>
</dbReference>
<dbReference type="Proteomes" id="UP000179283">
    <property type="component" value="Unassembled WGS sequence"/>
</dbReference>